<protein>
    <submittedName>
        <fullName evidence="2">ROK family protein</fullName>
    </submittedName>
</protein>
<name>A0A2T3HRN4_9SPHI</name>
<dbReference type="SUPFAM" id="SSF53067">
    <property type="entry name" value="Actin-like ATPase domain"/>
    <property type="match status" value="1"/>
</dbReference>
<comment type="caution">
    <text evidence="2">The sequence shown here is derived from an EMBL/GenBank/DDBJ whole genome shotgun (WGS) entry which is preliminary data.</text>
</comment>
<sequence>MKDQHQQPVIGVDIGGSHLTAALVRNGNILPSGRARIKIDPHTAATVIFDAWAGALTEVIQNGGLTSPKIGIAMPGPFEYDSGISRIRGLNKYEALYGLNVRTEVAQRLKLPPENLIFINDAQAFLQGEVYAGAGTGFDRAIGITLGTGLGSASAIEGLIKDENRAITPYLDSFAEAYISTRWFIARFAELTGMECRDLQAIIATSGHEQQIRQVFAEFNLHLENFLTGFIADTQPQIVVIGGNIARAADRFLPGLRNNLKLKFPETELRLTKLWEDAALVGATAAFATDPKESKTYKPN</sequence>
<dbReference type="InterPro" id="IPR000600">
    <property type="entry name" value="ROK"/>
</dbReference>
<dbReference type="OrthoDB" id="49666at2"/>
<dbReference type="EMBL" id="PYLS01000001">
    <property type="protein sequence ID" value="PST85076.1"/>
    <property type="molecule type" value="Genomic_DNA"/>
</dbReference>
<dbReference type="Proteomes" id="UP000240912">
    <property type="component" value="Unassembled WGS sequence"/>
</dbReference>
<keyword evidence="3" id="KW-1185">Reference proteome</keyword>
<comment type="similarity">
    <text evidence="1">Belongs to the ROK (NagC/XylR) family.</text>
</comment>
<evidence type="ECO:0000256" key="1">
    <source>
        <dbReference type="ARBA" id="ARBA00006479"/>
    </source>
</evidence>
<organism evidence="2 3">
    <name type="scientific">Pedobacter yulinensis</name>
    <dbReference type="NCBI Taxonomy" id="2126353"/>
    <lineage>
        <taxon>Bacteria</taxon>
        <taxon>Pseudomonadati</taxon>
        <taxon>Bacteroidota</taxon>
        <taxon>Sphingobacteriia</taxon>
        <taxon>Sphingobacteriales</taxon>
        <taxon>Sphingobacteriaceae</taxon>
        <taxon>Pedobacter</taxon>
    </lineage>
</organism>
<dbReference type="Gene3D" id="3.30.420.40">
    <property type="match status" value="2"/>
</dbReference>
<dbReference type="Pfam" id="PF00480">
    <property type="entry name" value="ROK"/>
    <property type="match status" value="1"/>
</dbReference>
<dbReference type="PANTHER" id="PTHR18964:SF149">
    <property type="entry name" value="BIFUNCTIONAL UDP-N-ACETYLGLUCOSAMINE 2-EPIMERASE_N-ACETYLMANNOSAMINE KINASE"/>
    <property type="match status" value="1"/>
</dbReference>
<dbReference type="InterPro" id="IPR043129">
    <property type="entry name" value="ATPase_NBD"/>
</dbReference>
<accession>A0A2T3HRN4</accession>
<dbReference type="AlphaFoldDB" id="A0A2T3HRN4"/>
<dbReference type="PANTHER" id="PTHR18964">
    <property type="entry name" value="ROK (REPRESSOR, ORF, KINASE) FAMILY"/>
    <property type="match status" value="1"/>
</dbReference>
<evidence type="ECO:0000313" key="2">
    <source>
        <dbReference type="EMBL" id="PST85076.1"/>
    </source>
</evidence>
<evidence type="ECO:0000313" key="3">
    <source>
        <dbReference type="Proteomes" id="UP000240912"/>
    </source>
</evidence>
<proteinExistence type="inferred from homology"/>
<dbReference type="RefSeq" id="WP_107213469.1">
    <property type="nucleotide sequence ID" value="NZ_KZ686268.1"/>
</dbReference>
<dbReference type="CDD" id="cd23763">
    <property type="entry name" value="ASKHA_ATPase_ROK"/>
    <property type="match status" value="1"/>
</dbReference>
<gene>
    <name evidence="2" type="ORF">C7T94_02890</name>
</gene>
<reference evidence="2 3" key="1">
    <citation type="submission" date="2018-03" db="EMBL/GenBank/DDBJ databases">
        <authorList>
            <person name="Keele B.F."/>
        </authorList>
    </citation>
    <scope>NUCLEOTIDE SEQUENCE [LARGE SCALE GENOMIC DNA]</scope>
    <source>
        <strain evidence="2 3">YL28-9</strain>
    </source>
</reference>